<comment type="caution">
    <text evidence="4">The sequence shown here is derived from an EMBL/GenBank/DDBJ whole genome shotgun (WGS) entry which is preliminary data.</text>
</comment>
<feature type="region of interest" description="Disordered" evidence="1">
    <location>
        <begin position="1476"/>
        <end position="1540"/>
    </location>
</feature>
<protein>
    <recommendedName>
        <fullName evidence="3">START domain-containing protein</fullName>
    </recommendedName>
</protein>
<feature type="region of interest" description="Disordered" evidence="1">
    <location>
        <begin position="1870"/>
        <end position="1892"/>
    </location>
</feature>
<feature type="compositionally biased region" description="Polar residues" evidence="1">
    <location>
        <begin position="1017"/>
        <end position="1036"/>
    </location>
</feature>
<dbReference type="CDD" id="cd00177">
    <property type="entry name" value="START"/>
    <property type="match status" value="1"/>
</dbReference>
<dbReference type="Gene3D" id="3.30.530.20">
    <property type="match status" value="3"/>
</dbReference>
<dbReference type="Pfam" id="PF01852">
    <property type="entry name" value="START"/>
    <property type="match status" value="2"/>
</dbReference>
<dbReference type="EMBL" id="PJQD01000026">
    <property type="protein sequence ID" value="POY74273.1"/>
    <property type="molecule type" value="Genomic_DNA"/>
</dbReference>
<feature type="domain" description="START" evidence="3">
    <location>
        <begin position="713"/>
        <end position="917"/>
    </location>
</feature>
<feature type="compositionally biased region" description="Low complexity" evidence="1">
    <location>
        <begin position="52"/>
        <end position="62"/>
    </location>
</feature>
<dbReference type="STRING" id="741276.A0A2S5BBZ3"/>
<feature type="region of interest" description="Disordered" evidence="1">
    <location>
        <begin position="1016"/>
        <end position="1036"/>
    </location>
</feature>
<organism evidence="4 5">
    <name type="scientific">Rhodotorula taiwanensis</name>
    <dbReference type="NCBI Taxonomy" id="741276"/>
    <lineage>
        <taxon>Eukaryota</taxon>
        <taxon>Fungi</taxon>
        <taxon>Dikarya</taxon>
        <taxon>Basidiomycota</taxon>
        <taxon>Pucciniomycotina</taxon>
        <taxon>Microbotryomycetes</taxon>
        <taxon>Sporidiobolales</taxon>
        <taxon>Sporidiobolaceae</taxon>
        <taxon>Rhodotorula</taxon>
    </lineage>
</organism>
<proteinExistence type="predicted"/>
<feature type="compositionally biased region" description="Polar residues" evidence="1">
    <location>
        <begin position="1092"/>
        <end position="1103"/>
    </location>
</feature>
<dbReference type="PROSITE" id="PS50848">
    <property type="entry name" value="START"/>
    <property type="match status" value="1"/>
</dbReference>
<evidence type="ECO:0000313" key="4">
    <source>
        <dbReference type="EMBL" id="POY74273.1"/>
    </source>
</evidence>
<gene>
    <name evidence="4" type="ORF">BMF94_2711</name>
</gene>
<dbReference type="PANTHER" id="PTHR19308">
    <property type="entry name" value="PHOSPHATIDYLCHOLINE TRANSFER PROTEIN"/>
    <property type="match status" value="1"/>
</dbReference>
<feature type="region of interest" description="Disordered" evidence="1">
    <location>
        <begin position="52"/>
        <end position="90"/>
    </location>
</feature>
<evidence type="ECO:0000259" key="3">
    <source>
        <dbReference type="PROSITE" id="PS50848"/>
    </source>
</evidence>
<dbReference type="GO" id="GO:0005737">
    <property type="term" value="C:cytoplasm"/>
    <property type="evidence" value="ECO:0007669"/>
    <property type="project" value="UniProtKB-ARBA"/>
</dbReference>
<dbReference type="OrthoDB" id="196858at2759"/>
<keyword evidence="2" id="KW-0472">Membrane</keyword>
<dbReference type="GO" id="GO:0008289">
    <property type="term" value="F:lipid binding"/>
    <property type="evidence" value="ECO:0007669"/>
    <property type="project" value="InterPro"/>
</dbReference>
<feature type="region of interest" description="Disordered" evidence="1">
    <location>
        <begin position="1814"/>
        <end position="1837"/>
    </location>
</feature>
<keyword evidence="5" id="KW-1185">Reference proteome</keyword>
<feature type="region of interest" description="Disordered" evidence="1">
    <location>
        <begin position="1076"/>
        <end position="1104"/>
    </location>
</feature>
<dbReference type="PANTHER" id="PTHR19308:SF54">
    <property type="entry name" value="START DOMAIN-CONTAINING PROTEIN"/>
    <property type="match status" value="1"/>
</dbReference>
<evidence type="ECO:0000256" key="1">
    <source>
        <dbReference type="SAM" id="MobiDB-lite"/>
    </source>
</evidence>
<evidence type="ECO:0000256" key="2">
    <source>
        <dbReference type="SAM" id="Phobius"/>
    </source>
</evidence>
<feature type="compositionally biased region" description="Polar residues" evidence="1">
    <location>
        <begin position="1486"/>
        <end position="1496"/>
    </location>
</feature>
<feature type="region of interest" description="Disordered" evidence="1">
    <location>
        <begin position="1570"/>
        <end position="1589"/>
    </location>
</feature>
<feature type="compositionally biased region" description="Basic and acidic residues" evidence="1">
    <location>
        <begin position="1749"/>
        <end position="1762"/>
    </location>
</feature>
<dbReference type="Proteomes" id="UP000237144">
    <property type="component" value="Unassembled WGS sequence"/>
</dbReference>
<feature type="region of interest" description="Disordered" evidence="1">
    <location>
        <begin position="1146"/>
        <end position="1172"/>
    </location>
</feature>
<accession>A0A2S5BBZ3</accession>
<name>A0A2S5BBZ3_9BASI</name>
<evidence type="ECO:0000313" key="5">
    <source>
        <dbReference type="Proteomes" id="UP000237144"/>
    </source>
</evidence>
<dbReference type="InterPro" id="IPR051213">
    <property type="entry name" value="START_lipid_transfer"/>
</dbReference>
<feature type="transmembrane region" description="Helical" evidence="2">
    <location>
        <begin position="1953"/>
        <end position="1976"/>
    </location>
</feature>
<dbReference type="InterPro" id="IPR023393">
    <property type="entry name" value="START-like_dom_sf"/>
</dbReference>
<feature type="compositionally biased region" description="Low complexity" evidence="1">
    <location>
        <begin position="1146"/>
        <end position="1161"/>
    </location>
</feature>
<keyword evidence="2" id="KW-1133">Transmembrane helix</keyword>
<sequence>MAPSPVRSYSELSLAAFVSSSSPPTLVSDLPLDHFQQVLATDDSSEWTAIANSSAAGASSSSPDTRTKGTGLVPSAAPSPPGPFVQGLAPLDPSQVRLSRRYDPTRKADLVRAVSEVPCDPTQFSLDAARAVLSTPELRPHWDKLVDSATGLVQLDPRTAIVKTDYRLGWPASPRDTVTIARTFDTERELIQVATSLPRAADEPAFLRPAPPFVRAHTHLAAWCFQVVPPSLEAASAAGDPASTLAAIAPVTPRESHRLRITVYWQWNLRLGGGGASTLLSSATALPSAISSPSATGSSVSTSAAALLPAATASPSTSATAHTAHLPALISSLVGYLRFSSPGSGPLPLVTGYGAGVEMNRDEWDPIRERRNLDYAVVATSLASSSSLLSFARDDADQEAGLRREGDRAWVCDLNRLERALEISLPAMGIPFAGPVASGTSVGALTDSDAVGSGDGWDVRILVKALGGGGGGGGGGGAGSTAATPVSTPGLVGKELAFPPVGASTGSPATVTKRLPDIGAAAANPEPPYSVSLTTSPVSLAAANPSADSTPSPRLKLRIEHPPLRSQNGLLRVSVTIQRSTAGGKRVRVNGEKVDVRRDDAPGMGGASRSLLEVAARAGAAMVPNAAEGKVRLLEEGDASPAEVVVPRRPSTGTLEEAASVSSAISLSPTVATTSANPRSNSPAPSSAVQIASLLRRSYIYFLSLLQEPPAKWRHVTDSAGVSVTQLLSPDPTLTIYRAEAVFVGVGVWDAFATVVTPGVRRTWDKNVDGVTLIADEENGAGAGELSEVWWERRKGIWPVSARDSVLLRTAYKSPSSVHIFSSSTDNTSLFPSIPSPADGTIRIQTDLYGWSIEALSPTTTQITLLDQSDPKGWSSKSAWTPQALVQAVAGVRDYSLKNGAPPVVTRLSGKVRKTSEEYDPDKAALRVSFAPIPGASGAVVDEFDSMVECEIRCDATTWAAGAAGGVDVVVDPPPSNVSCLLRHRLSAGGGLWLTIEHARSIVAEEGRVSVTVRKGLSTSSAGDRTAATAQTSGSSPTVIVNGARIKVDVEVLDDDKVRELEKRKRVKAAPVPLDQYETLGPRHGQPAATRSAPNAVSLSPSDETGAVGDAAALGQEKGLHALGKAVPPIEGAAVSSGDAAVSASEASSSVPTVVPGSTGSASDDALVKAPKPPLDPPACALEALAWLQTFHAEQGPELTDPAPGWTNVSERGGVVVRKKLLPRISPTISVYRGDKIVQGLTADEIASIVTSPSCRRAWDDRVDSAVLLSSYGHGISTMALTTKPTFPFRGRIFRVATANAAVKVPSASSGASTSTVLFVASASYTPRDEDPFDPAKLNPLSLPMGQVLLEGWILETLDPYTSSVLAIPSTRCTFVSCTDQKGSVPLALNTTLNANLARALSSVEQFGKSRGPLPRIWTPPLRLQIEGPLGDDSSDDNYVWRLETSRPAPSSPHGDAVIADYSVVEASFRAVFKVSSKPEHDGPASTESRSSSLPPANNVRKPSLLDKGAGKSKPPPLLSPPLGAGQTMPKSELPRAPSLNLLSSAPPLLHKAPIMSELSRKSSHNSLRAAAAASASSNDGGAGLAKATATGSKAESSALGDPADHDLLVAEIVVDLKQYPHGYSVTATSQILSTEDEAPLSLDPVASVGADSHVPAGSVLLRCVAHDAPLPSILTASLDAWKRANHLVRILVPTGAITHPLKDPLRSEDSASAGKKPDWYTAFAASEGALVDVAITALPAPQPTVPDRTTRAAKDKVRETPESVPVSKVTGQANKTVVFNREKLVVLTQKEGKTVLARFDDDDAPLTGAKISRVSSRPRRKSIAAEVEPDRPAPGLLPAQLQRPLAQASRLYAPKPVTPLVDDFDFPDPKSPGTISPANEEARSPTGGAGKILPAAARRDTVASTTTTTTGGPLLSLLSGYPLGRLTTNMLASTVDVTETSATGVVAVRRTYTLSFVLVVAIIAFLIGSLLRSLLTPADYIIYRPESAVEHSQVEHALLSALDVNRRWREARRLLELRGLFGWDLMLAAVKRE</sequence>
<keyword evidence="2" id="KW-0812">Transmembrane</keyword>
<dbReference type="SUPFAM" id="SSF55961">
    <property type="entry name" value="Bet v1-like"/>
    <property type="match status" value="3"/>
</dbReference>
<feature type="region of interest" description="Disordered" evidence="1">
    <location>
        <begin position="1743"/>
        <end position="1769"/>
    </location>
</feature>
<reference evidence="4 5" key="1">
    <citation type="journal article" date="2018" name="Front. Microbiol.">
        <title>Prospects for Fungal Bioremediation of Acidic Radioactive Waste Sites: Characterization and Genome Sequence of Rhodotorula taiwanensis MD1149.</title>
        <authorList>
            <person name="Tkavc R."/>
            <person name="Matrosova V.Y."/>
            <person name="Grichenko O.E."/>
            <person name="Gostincar C."/>
            <person name="Volpe R.P."/>
            <person name="Klimenkova P."/>
            <person name="Gaidamakova E.K."/>
            <person name="Zhou C.E."/>
            <person name="Stewart B.J."/>
            <person name="Lyman M.G."/>
            <person name="Malfatti S.A."/>
            <person name="Rubinfeld B."/>
            <person name="Courtot M."/>
            <person name="Singh J."/>
            <person name="Dalgard C.L."/>
            <person name="Hamilton T."/>
            <person name="Frey K.G."/>
            <person name="Gunde-Cimerman N."/>
            <person name="Dugan L."/>
            <person name="Daly M.J."/>
        </authorList>
    </citation>
    <scope>NUCLEOTIDE SEQUENCE [LARGE SCALE GENOMIC DNA]</scope>
    <source>
        <strain evidence="4 5">MD1149</strain>
    </source>
</reference>
<dbReference type="InterPro" id="IPR002913">
    <property type="entry name" value="START_lipid-bd_dom"/>
</dbReference>